<dbReference type="InParanoid" id="B9GZM3"/>
<gene>
    <name evidence="1" type="ORF">POPTR_003G168600</name>
</gene>
<keyword evidence="2" id="KW-1185">Reference proteome</keyword>
<accession>B9GZM3</accession>
<dbReference type="AlphaFoldDB" id="B9GZM3"/>
<evidence type="ECO:0000313" key="1">
    <source>
        <dbReference type="EMBL" id="PNT46031.1"/>
    </source>
</evidence>
<evidence type="ECO:0000313" key="2">
    <source>
        <dbReference type="Proteomes" id="UP000006729"/>
    </source>
</evidence>
<dbReference type="HOGENOM" id="CLU_1889325_0_0_1"/>
<reference evidence="1 2" key="1">
    <citation type="journal article" date="2006" name="Science">
        <title>The genome of black cottonwood, Populus trichocarpa (Torr. &amp; Gray).</title>
        <authorList>
            <person name="Tuskan G.A."/>
            <person name="Difazio S."/>
            <person name="Jansson S."/>
            <person name="Bohlmann J."/>
            <person name="Grigoriev I."/>
            <person name="Hellsten U."/>
            <person name="Putnam N."/>
            <person name="Ralph S."/>
            <person name="Rombauts S."/>
            <person name="Salamov A."/>
            <person name="Schein J."/>
            <person name="Sterck L."/>
            <person name="Aerts A."/>
            <person name="Bhalerao R.R."/>
            <person name="Bhalerao R.P."/>
            <person name="Blaudez D."/>
            <person name="Boerjan W."/>
            <person name="Brun A."/>
            <person name="Brunner A."/>
            <person name="Busov V."/>
            <person name="Campbell M."/>
            <person name="Carlson J."/>
            <person name="Chalot M."/>
            <person name="Chapman J."/>
            <person name="Chen G.L."/>
            <person name="Cooper D."/>
            <person name="Coutinho P.M."/>
            <person name="Couturier J."/>
            <person name="Covert S."/>
            <person name="Cronk Q."/>
            <person name="Cunningham R."/>
            <person name="Davis J."/>
            <person name="Degroeve S."/>
            <person name="Dejardin A."/>
            <person name="Depamphilis C."/>
            <person name="Detter J."/>
            <person name="Dirks B."/>
            <person name="Dubchak I."/>
            <person name="Duplessis S."/>
            <person name="Ehlting J."/>
            <person name="Ellis B."/>
            <person name="Gendler K."/>
            <person name="Goodstein D."/>
            <person name="Gribskov M."/>
            <person name="Grimwood J."/>
            <person name="Groover A."/>
            <person name="Gunter L."/>
            <person name="Hamberger B."/>
            <person name="Heinze B."/>
            <person name="Helariutta Y."/>
            <person name="Henrissat B."/>
            <person name="Holligan D."/>
            <person name="Holt R."/>
            <person name="Huang W."/>
            <person name="Islam-Faridi N."/>
            <person name="Jones S."/>
            <person name="Jones-Rhoades M."/>
            <person name="Jorgensen R."/>
            <person name="Joshi C."/>
            <person name="Kangasjarvi J."/>
            <person name="Karlsson J."/>
            <person name="Kelleher C."/>
            <person name="Kirkpatrick R."/>
            <person name="Kirst M."/>
            <person name="Kohler A."/>
            <person name="Kalluri U."/>
            <person name="Larimer F."/>
            <person name="Leebens-Mack J."/>
            <person name="Leple J.C."/>
            <person name="Locascio P."/>
            <person name="Lou Y."/>
            <person name="Lucas S."/>
            <person name="Martin F."/>
            <person name="Montanini B."/>
            <person name="Napoli C."/>
            <person name="Nelson D.R."/>
            <person name="Nelson C."/>
            <person name="Nieminen K."/>
            <person name="Nilsson O."/>
            <person name="Pereda V."/>
            <person name="Peter G."/>
            <person name="Philippe R."/>
            <person name="Pilate G."/>
            <person name="Poliakov A."/>
            <person name="Razumovskaya J."/>
            <person name="Richardson P."/>
            <person name="Rinaldi C."/>
            <person name="Ritland K."/>
            <person name="Rouze P."/>
            <person name="Ryaboy D."/>
            <person name="Schmutz J."/>
            <person name="Schrader J."/>
            <person name="Segerman B."/>
            <person name="Shin H."/>
            <person name="Siddiqui A."/>
            <person name="Sterky F."/>
            <person name="Terry A."/>
            <person name="Tsai C.J."/>
            <person name="Uberbacher E."/>
            <person name="Unneberg P."/>
            <person name="Vahala J."/>
            <person name="Wall K."/>
            <person name="Wessler S."/>
            <person name="Yang G."/>
            <person name="Yin T."/>
            <person name="Douglas C."/>
            <person name="Marra M."/>
            <person name="Sandberg G."/>
            <person name="Van de Peer Y."/>
            <person name="Rokhsar D."/>
        </authorList>
    </citation>
    <scope>NUCLEOTIDE SEQUENCE [LARGE SCALE GENOMIC DNA]</scope>
    <source>
        <strain evidence="2">cv. Nisqually</strain>
    </source>
</reference>
<dbReference type="Proteomes" id="UP000006729">
    <property type="component" value="Chromosome 3"/>
</dbReference>
<sequence>MRGADYAGDARKGHPFPLNIFLSSSPDTQIPTVIRVQALAQSWLKARGSDQPQLAKKLGDKSSQISNGLYAVFGLQDLGPFELVLDCGEGGRSSLCTCPTAPRHSYASVQKKARRRVTDSGFDHNPSRVVISDFV</sequence>
<proteinExistence type="predicted"/>
<name>B9GZM3_POPTR</name>
<organism evidence="1 2">
    <name type="scientific">Populus trichocarpa</name>
    <name type="common">Western balsam poplar</name>
    <name type="synonym">Populus balsamifera subsp. trichocarpa</name>
    <dbReference type="NCBI Taxonomy" id="3694"/>
    <lineage>
        <taxon>Eukaryota</taxon>
        <taxon>Viridiplantae</taxon>
        <taxon>Streptophyta</taxon>
        <taxon>Embryophyta</taxon>
        <taxon>Tracheophyta</taxon>
        <taxon>Spermatophyta</taxon>
        <taxon>Magnoliopsida</taxon>
        <taxon>eudicotyledons</taxon>
        <taxon>Gunneridae</taxon>
        <taxon>Pentapetalae</taxon>
        <taxon>rosids</taxon>
        <taxon>fabids</taxon>
        <taxon>Malpighiales</taxon>
        <taxon>Salicaceae</taxon>
        <taxon>Saliceae</taxon>
        <taxon>Populus</taxon>
    </lineage>
</organism>
<dbReference type="EMBL" id="CM009292">
    <property type="protein sequence ID" value="PNT46031.1"/>
    <property type="molecule type" value="Genomic_DNA"/>
</dbReference>
<protein>
    <submittedName>
        <fullName evidence="1">Uncharacterized protein</fullName>
    </submittedName>
</protein>